<gene>
    <name evidence="2" type="ORF">AND_006848</name>
</gene>
<reference evidence="3" key="4">
    <citation type="submission" date="2015-06" db="UniProtKB">
        <authorList>
            <consortium name="EnsemblMetazoa"/>
        </authorList>
    </citation>
    <scope>IDENTIFICATION</scope>
</reference>
<dbReference type="EnsemblMetazoa" id="ADAC006848-RA">
    <property type="protein sequence ID" value="ADAC006848-PA"/>
    <property type="gene ID" value="ADAC006848"/>
</dbReference>
<reference evidence="2" key="2">
    <citation type="submission" date="2010-05" db="EMBL/GenBank/DDBJ databases">
        <authorList>
            <person name="Almeida L.G."/>
            <person name="Nicolas M.F."/>
            <person name="Souza R.C."/>
            <person name="Vasconcelos A.T.R."/>
        </authorList>
    </citation>
    <scope>NUCLEOTIDE SEQUENCE</scope>
</reference>
<keyword evidence="4" id="KW-1185">Reference proteome</keyword>
<evidence type="ECO:0000313" key="2">
    <source>
        <dbReference type="EMBL" id="ETN61499.1"/>
    </source>
</evidence>
<dbReference type="EMBL" id="ADMH02001667">
    <property type="protein sequence ID" value="ETN61499.1"/>
    <property type="molecule type" value="Genomic_DNA"/>
</dbReference>
<feature type="compositionally biased region" description="Low complexity" evidence="1">
    <location>
        <begin position="184"/>
        <end position="196"/>
    </location>
</feature>
<feature type="region of interest" description="Disordered" evidence="1">
    <location>
        <begin position="179"/>
        <end position="214"/>
    </location>
</feature>
<feature type="compositionally biased region" description="Polar residues" evidence="1">
    <location>
        <begin position="201"/>
        <end position="211"/>
    </location>
</feature>
<name>W5JFB5_ANODA</name>
<dbReference type="VEuPathDB" id="VectorBase:ADAC006848"/>
<dbReference type="AlphaFoldDB" id="W5JFB5"/>
<dbReference type="Proteomes" id="UP000000673">
    <property type="component" value="Unassembled WGS sequence"/>
</dbReference>
<accession>W5JFB5</accession>
<dbReference type="eggNOG" id="ENOG502T8JE">
    <property type="taxonomic scope" value="Eukaryota"/>
</dbReference>
<organism evidence="2">
    <name type="scientific">Anopheles darlingi</name>
    <name type="common">Mosquito</name>
    <dbReference type="NCBI Taxonomy" id="43151"/>
    <lineage>
        <taxon>Eukaryota</taxon>
        <taxon>Metazoa</taxon>
        <taxon>Ecdysozoa</taxon>
        <taxon>Arthropoda</taxon>
        <taxon>Hexapoda</taxon>
        <taxon>Insecta</taxon>
        <taxon>Pterygota</taxon>
        <taxon>Neoptera</taxon>
        <taxon>Endopterygota</taxon>
        <taxon>Diptera</taxon>
        <taxon>Nematocera</taxon>
        <taxon>Culicoidea</taxon>
        <taxon>Culicidae</taxon>
        <taxon>Anophelinae</taxon>
        <taxon>Anopheles</taxon>
    </lineage>
</organism>
<feature type="compositionally biased region" description="Polar residues" evidence="1">
    <location>
        <begin position="295"/>
        <end position="316"/>
    </location>
</feature>
<protein>
    <submittedName>
        <fullName evidence="2 3">Uncharacterized protein</fullName>
    </submittedName>
</protein>
<evidence type="ECO:0000313" key="4">
    <source>
        <dbReference type="Proteomes" id="UP000000673"/>
    </source>
</evidence>
<proteinExistence type="predicted"/>
<reference evidence="2 4" key="1">
    <citation type="journal article" date="2010" name="BMC Genomics">
        <title>Combination of measures distinguishes pre-miRNAs from other stem-loops in the genome of the newly sequenced Anopheles darlingi.</title>
        <authorList>
            <person name="Mendes N.D."/>
            <person name="Freitas A.T."/>
            <person name="Vasconcelos A.T."/>
            <person name="Sagot M.F."/>
        </authorList>
    </citation>
    <scope>NUCLEOTIDE SEQUENCE</scope>
</reference>
<feature type="compositionally biased region" description="Low complexity" evidence="1">
    <location>
        <begin position="317"/>
        <end position="352"/>
    </location>
</feature>
<feature type="region of interest" description="Disordered" evidence="1">
    <location>
        <begin position="273"/>
        <end position="371"/>
    </location>
</feature>
<feature type="compositionally biased region" description="Basic and acidic residues" evidence="1">
    <location>
        <begin position="360"/>
        <end position="371"/>
    </location>
</feature>
<dbReference type="VEuPathDB" id="VectorBase:ADAR2_006668"/>
<evidence type="ECO:0000256" key="1">
    <source>
        <dbReference type="SAM" id="MobiDB-lite"/>
    </source>
</evidence>
<sequence length="371" mass="41180">MIDIKRCRLHLQVTIAGWHRGSLVEGYNVAEHRLDYIKLGEGREYNYHYNDGVSSGFDKRKFYKRPPVFNKQPYSLKNFPSPVEQIVTNEFQSHPETQTYIRQESLLPVFESHEKSVQYIPLDFHSSKSSPATAAGAQQQQQYSSPSSSSSFGHQNHGPSFTTNLAERVIQMIQLQHPSSAKNGTVGSPGSSTSSVHFQAPGQSQQYTHSGGQHPGSYQYFNAHPAPASYELVRPISNFPPPRPYIAPSLTTTKAPYLAPILLKSTSTTQATPTVTVAPARRPPYVAPTVRPNAGSGSVTNDPLLSSVSLANQLKYTSSRPSTSSRPPSSGGNRNQQQQQQQQQQLQQQQKQPYEPEFDIDIRIDLRDDSA</sequence>
<reference evidence="2" key="3">
    <citation type="journal article" date="2013" name="Nucleic Acids Res.">
        <title>The genome of Anopheles darlingi, the main neotropical malaria vector.</title>
        <authorList>
            <person name="Marinotti O."/>
            <person name="Cerqueira G.C."/>
            <person name="de Almeida L.G."/>
            <person name="Ferro M.I."/>
            <person name="Loreto E.L."/>
            <person name="Zaha A."/>
            <person name="Teixeira S.M."/>
            <person name="Wespiser A.R."/>
            <person name="Almeida E Silva A."/>
            <person name="Schlindwein A.D."/>
            <person name="Pacheco A.C."/>
            <person name="Silva A.L."/>
            <person name="Graveley B.R."/>
            <person name="Walenz B.P."/>
            <person name="Lima Bde A."/>
            <person name="Ribeiro C.A."/>
            <person name="Nunes-Silva C.G."/>
            <person name="de Carvalho C.R."/>
            <person name="Soares C.M."/>
            <person name="de Menezes C.B."/>
            <person name="Matiolli C."/>
            <person name="Caffrey D."/>
            <person name="Araujo D.A."/>
            <person name="de Oliveira D.M."/>
            <person name="Golenbock D."/>
            <person name="Grisard E.C."/>
            <person name="Fantinatti-Garboggini F."/>
            <person name="de Carvalho F.M."/>
            <person name="Barcellos F.G."/>
            <person name="Prosdocimi F."/>
            <person name="May G."/>
            <person name="Azevedo Junior G.M."/>
            <person name="Guimaraes G.M."/>
            <person name="Goldman G.H."/>
            <person name="Padilha I.Q."/>
            <person name="Batista Jda S."/>
            <person name="Ferro J.A."/>
            <person name="Ribeiro J.M."/>
            <person name="Fietto J.L."/>
            <person name="Dabbas K.M."/>
            <person name="Cerdeira L."/>
            <person name="Agnez-Lima L.F."/>
            <person name="Brocchi M."/>
            <person name="de Carvalho M.O."/>
            <person name="Teixeira Mde M."/>
            <person name="Diniz Maia Mde M."/>
            <person name="Goldman M.H."/>
            <person name="Cruz Schneider M.P."/>
            <person name="Felipe M.S."/>
            <person name="Hungria M."/>
            <person name="Nicolas M.F."/>
            <person name="Pereira M."/>
            <person name="Montes M.A."/>
            <person name="Cantao M.E."/>
            <person name="Vincentz M."/>
            <person name="Rafael M.S."/>
            <person name="Silverman N."/>
            <person name="Stoco P.H."/>
            <person name="Souza R.C."/>
            <person name="Vicentini R."/>
            <person name="Gazzinelli R.T."/>
            <person name="Neves Rde O."/>
            <person name="Silva R."/>
            <person name="Astolfi-Filho S."/>
            <person name="Maciel T.E."/>
            <person name="Urmenyi T.P."/>
            <person name="Tadei W.P."/>
            <person name="Camargo E.P."/>
            <person name="de Vasconcelos A.T."/>
        </authorList>
    </citation>
    <scope>NUCLEOTIDE SEQUENCE</scope>
</reference>
<dbReference type="HOGENOM" id="CLU_858489_0_0_1"/>
<feature type="compositionally biased region" description="Low complexity" evidence="1">
    <location>
        <begin position="129"/>
        <end position="151"/>
    </location>
</feature>
<feature type="region of interest" description="Disordered" evidence="1">
    <location>
        <begin position="128"/>
        <end position="161"/>
    </location>
</feature>
<dbReference type="OMA" id="YQYFNAH"/>
<evidence type="ECO:0000313" key="3">
    <source>
        <dbReference type="EnsemblMetazoa" id="ADAC006848-PA"/>
    </source>
</evidence>
<feature type="compositionally biased region" description="Polar residues" evidence="1">
    <location>
        <begin position="152"/>
        <end position="161"/>
    </location>
</feature>